<proteinExistence type="predicted"/>
<gene>
    <name evidence="1" type="ORF">CYLTODRAFT_460529</name>
</gene>
<reference evidence="1 2" key="1">
    <citation type="journal article" date="2015" name="Fungal Genet. Biol.">
        <title>Evolution of novel wood decay mechanisms in Agaricales revealed by the genome sequences of Fistulina hepatica and Cylindrobasidium torrendii.</title>
        <authorList>
            <person name="Floudas D."/>
            <person name="Held B.W."/>
            <person name="Riley R."/>
            <person name="Nagy L.G."/>
            <person name="Koehler G."/>
            <person name="Ransdell A.S."/>
            <person name="Younus H."/>
            <person name="Chow J."/>
            <person name="Chiniquy J."/>
            <person name="Lipzen A."/>
            <person name="Tritt A."/>
            <person name="Sun H."/>
            <person name="Haridas S."/>
            <person name="LaButti K."/>
            <person name="Ohm R.A."/>
            <person name="Kues U."/>
            <person name="Blanchette R.A."/>
            <person name="Grigoriev I.V."/>
            <person name="Minto R.E."/>
            <person name="Hibbett D.S."/>
        </authorList>
    </citation>
    <scope>NUCLEOTIDE SEQUENCE [LARGE SCALE GENOMIC DNA]</scope>
    <source>
        <strain evidence="1 2">FP15055 ss-10</strain>
    </source>
</reference>
<name>A0A0D7AR52_9AGAR</name>
<evidence type="ECO:0000313" key="2">
    <source>
        <dbReference type="Proteomes" id="UP000054007"/>
    </source>
</evidence>
<accession>A0A0D7AR52</accession>
<dbReference type="AlphaFoldDB" id="A0A0D7AR52"/>
<organism evidence="1 2">
    <name type="scientific">Cylindrobasidium torrendii FP15055 ss-10</name>
    <dbReference type="NCBI Taxonomy" id="1314674"/>
    <lineage>
        <taxon>Eukaryota</taxon>
        <taxon>Fungi</taxon>
        <taxon>Dikarya</taxon>
        <taxon>Basidiomycota</taxon>
        <taxon>Agaricomycotina</taxon>
        <taxon>Agaricomycetes</taxon>
        <taxon>Agaricomycetidae</taxon>
        <taxon>Agaricales</taxon>
        <taxon>Marasmiineae</taxon>
        <taxon>Physalacriaceae</taxon>
        <taxon>Cylindrobasidium</taxon>
    </lineage>
</organism>
<keyword evidence="2" id="KW-1185">Reference proteome</keyword>
<sequence>MIGCCTHNDFPGFISGQGRGHDKVVYDGKFGVLTKAALNKALNILGDEADKCENDINPNEQDNNENGFLDAEHNELLSGSDDKYTITIAVHHIPQDGTHFVQDEDTGTTDILSGKHYVS</sequence>
<evidence type="ECO:0000313" key="1">
    <source>
        <dbReference type="EMBL" id="KIY60687.1"/>
    </source>
</evidence>
<dbReference type="Proteomes" id="UP000054007">
    <property type="component" value="Unassembled WGS sequence"/>
</dbReference>
<dbReference type="EMBL" id="KN881358">
    <property type="protein sequence ID" value="KIY60687.1"/>
    <property type="molecule type" value="Genomic_DNA"/>
</dbReference>
<protein>
    <submittedName>
        <fullName evidence="1">Uncharacterized protein</fullName>
    </submittedName>
</protein>